<name>A0A918Z1B2_9GAMM</name>
<dbReference type="RefSeq" id="WP_146472649.1">
    <property type="nucleotide sequence ID" value="NZ_BNCF01000006.1"/>
</dbReference>
<dbReference type="EMBL" id="BNCF01000006">
    <property type="protein sequence ID" value="GHE33409.1"/>
    <property type="molecule type" value="Genomic_DNA"/>
</dbReference>
<keyword evidence="1" id="KW-0732">Signal</keyword>
<proteinExistence type="predicted"/>
<protein>
    <submittedName>
        <fullName evidence="2">Uncharacterized protein</fullName>
    </submittedName>
</protein>
<organism evidence="2 3">
    <name type="scientific">Vulcaniibacterium thermophilum</name>
    <dbReference type="NCBI Taxonomy" id="1169913"/>
    <lineage>
        <taxon>Bacteria</taxon>
        <taxon>Pseudomonadati</taxon>
        <taxon>Pseudomonadota</taxon>
        <taxon>Gammaproteobacteria</taxon>
        <taxon>Lysobacterales</taxon>
        <taxon>Lysobacteraceae</taxon>
        <taxon>Vulcaniibacterium</taxon>
    </lineage>
</organism>
<comment type="caution">
    <text evidence="2">The sequence shown here is derived from an EMBL/GenBank/DDBJ whole genome shotgun (WGS) entry which is preliminary data.</text>
</comment>
<reference evidence="2" key="1">
    <citation type="journal article" date="2014" name="Int. J. Syst. Evol. Microbiol.">
        <title>Complete genome sequence of Corynebacterium casei LMG S-19264T (=DSM 44701T), isolated from a smear-ripened cheese.</title>
        <authorList>
            <consortium name="US DOE Joint Genome Institute (JGI-PGF)"/>
            <person name="Walter F."/>
            <person name="Albersmeier A."/>
            <person name="Kalinowski J."/>
            <person name="Ruckert C."/>
        </authorList>
    </citation>
    <scope>NUCLEOTIDE SEQUENCE</scope>
    <source>
        <strain evidence="2">KCTC 32020</strain>
    </source>
</reference>
<dbReference type="AlphaFoldDB" id="A0A918Z1B2"/>
<evidence type="ECO:0000313" key="3">
    <source>
        <dbReference type="Proteomes" id="UP000636453"/>
    </source>
</evidence>
<feature type="signal peptide" evidence="1">
    <location>
        <begin position="1"/>
        <end position="20"/>
    </location>
</feature>
<sequence length="358" mass="38966">MKLARLFPLGLAALAAVAQAAPPEAALAGRYYLQGVREVGSELRLHEDGRFEWMLAYGAVDQYAEGRWTREGDEVVLVPARAPAGRPLFELGEAVPWEEDDEERLGEKEQLAAEDQAAARCPFLEDAADAAAVAAPALDEPAAAPDAAELAAAAAHAALDLQVARFEAETAMRDAAARIERDGTEAAGAAIERARQARAALRDTFRAAQDAAYRAGVEPPRWSEPERPARCRITVEPRSGGYAVRVHDEYYGLNWSGIEVEFRFSDGHRESRTTDRGGWAGVRPRAQATLEQVRLRLRGQEGTVGENTLAVAPPGPAVLQVRFDARQTVPLPFDELRLRVEDGALVPANWGEGRYVRE</sequence>
<reference evidence="2" key="2">
    <citation type="submission" date="2020-09" db="EMBL/GenBank/DDBJ databases">
        <authorList>
            <person name="Sun Q."/>
            <person name="Kim S."/>
        </authorList>
    </citation>
    <scope>NUCLEOTIDE SEQUENCE</scope>
    <source>
        <strain evidence="2">KCTC 32020</strain>
    </source>
</reference>
<evidence type="ECO:0000313" key="2">
    <source>
        <dbReference type="EMBL" id="GHE33409.1"/>
    </source>
</evidence>
<evidence type="ECO:0000256" key="1">
    <source>
        <dbReference type="SAM" id="SignalP"/>
    </source>
</evidence>
<dbReference type="OrthoDB" id="6691870at2"/>
<feature type="chain" id="PRO_5037846784" evidence="1">
    <location>
        <begin position="21"/>
        <end position="358"/>
    </location>
</feature>
<keyword evidence="3" id="KW-1185">Reference proteome</keyword>
<gene>
    <name evidence="2" type="ORF">GCM10007167_14420</name>
</gene>
<accession>A0A918Z1B2</accession>
<dbReference type="Proteomes" id="UP000636453">
    <property type="component" value="Unassembled WGS sequence"/>
</dbReference>